<dbReference type="PANTHER" id="PTHR42711:SF17">
    <property type="entry name" value="ABC TRANSPORTER ATP-BINDING PROTEIN"/>
    <property type="match status" value="1"/>
</dbReference>
<dbReference type="InterPro" id="IPR003593">
    <property type="entry name" value="AAA+_ATPase"/>
</dbReference>
<dbReference type="Pfam" id="PF00005">
    <property type="entry name" value="ABC_tran"/>
    <property type="match status" value="1"/>
</dbReference>
<dbReference type="CDD" id="cd03230">
    <property type="entry name" value="ABC_DR_subfamily_A"/>
    <property type="match status" value="1"/>
</dbReference>
<dbReference type="SUPFAM" id="SSF52540">
    <property type="entry name" value="P-loop containing nucleoside triphosphate hydrolases"/>
    <property type="match status" value="1"/>
</dbReference>
<dbReference type="InterPro" id="IPR003439">
    <property type="entry name" value="ABC_transporter-like_ATP-bd"/>
</dbReference>
<dbReference type="GO" id="GO:0016887">
    <property type="term" value="F:ATP hydrolysis activity"/>
    <property type="evidence" value="ECO:0007669"/>
    <property type="project" value="InterPro"/>
</dbReference>
<evidence type="ECO:0000259" key="6">
    <source>
        <dbReference type="PROSITE" id="PS50893"/>
    </source>
</evidence>
<feature type="domain" description="ABC transporter" evidence="6">
    <location>
        <begin position="12"/>
        <end position="239"/>
    </location>
</feature>
<comment type="subcellular location">
    <subcellularLocation>
        <location evidence="1">Cell membrane</location>
        <topology evidence="1">Peripheral membrane protein</topology>
    </subcellularLocation>
</comment>
<dbReference type="SMART" id="SM00382">
    <property type="entry name" value="AAA"/>
    <property type="match status" value="1"/>
</dbReference>
<proteinExistence type="predicted"/>
<evidence type="ECO:0000256" key="1">
    <source>
        <dbReference type="ARBA" id="ARBA00004202"/>
    </source>
</evidence>
<evidence type="ECO:0000256" key="4">
    <source>
        <dbReference type="ARBA" id="ARBA00022840"/>
    </source>
</evidence>
<dbReference type="InterPro" id="IPR017871">
    <property type="entry name" value="ABC_transporter-like_CS"/>
</dbReference>
<accession>A0A0B0DB13</accession>
<evidence type="ECO:0000313" key="7">
    <source>
        <dbReference type="EMBL" id="KHE73332.1"/>
    </source>
</evidence>
<organism evidence="7 8">
    <name type="scientific">Kocuria marina</name>
    <dbReference type="NCBI Taxonomy" id="223184"/>
    <lineage>
        <taxon>Bacteria</taxon>
        <taxon>Bacillati</taxon>
        <taxon>Actinomycetota</taxon>
        <taxon>Actinomycetes</taxon>
        <taxon>Micrococcales</taxon>
        <taxon>Micrococcaceae</taxon>
        <taxon>Kocuria</taxon>
    </lineage>
</organism>
<gene>
    <name evidence="7" type="ORF">AS25_13645</name>
</gene>
<sequence length="305" mass="32987">MNTTAPREAPAITVTDAVKSFRTRRETVRAVKGVSLRVPRGDVVALLGPNGAGKTTLLDMVLGMTDPTEGEVRVCGETPRAAVAHGKVGAVQQAGGLLGDLSVRETVTMIASLYRDHAPVAEVLERAGAAQFANRKVSRCSGGQQQRVRFALALLPRPELLVLDEPTAGMDVQSRTEFWDTMHVEAQRGLTVVFATHYLQEAEDFARRVVLMDHGMVHHDGTPDSFRSASTRQTVSFSWPGTMPLPDLPGVTHLDRAGTRVTAHTRESDRLARVLLTETPATELEISRGGLEDAFAALVNRSGEH</sequence>
<dbReference type="EMBL" id="JROM01000062">
    <property type="protein sequence ID" value="KHE73332.1"/>
    <property type="molecule type" value="Genomic_DNA"/>
</dbReference>
<protein>
    <submittedName>
        <fullName evidence="7">ABC transporter ATP-binding protein</fullName>
    </submittedName>
</protein>
<dbReference type="Gene3D" id="3.40.50.300">
    <property type="entry name" value="P-loop containing nucleotide triphosphate hydrolases"/>
    <property type="match status" value="1"/>
</dbReference>
<dbReference type="RefSeq" id="WP_035965946.1">
    <property type="nucleotide sequence ID" value="NZ_JROM01000062.1"/>
</dbReference>
<evidence type="ECO:0000256" key="3">
    <source>
        <dbReference type="ARBA" id="ARBA00022741"/>
    </source>
</evidence>
<dbReference type="GO" id="GO:0005524">
    <property type="term" value="F:ATP binding"/>
    <property type="evidence" value="ECO:0007669"/>
    <property type="project" value="UniProtKB-KW"/>
</dbReference>
<evidence type="ECO:0000256" key="5">
    <source>
        <dbReference type="ARBA" id="ARBA00023251"/>
    </source>
</evidence>
<dbReference type="PANTHER" id="PTHR42711">
    <property type="entry name" value="ABC TRANSPORTER ATP-BINDING PROTEIN"/>
    <property type="match status" value="1"/>
</dbReference>
<dbReference type="STRING" id="223184.AS25_13645"/>
<dbReference type="GO" id="GO:0005886">
    <property type="term" value="C:plasma membrane"/>
    <property type="evidence" value="ECO:0007669"/>
    <property type="project" value="UniProtKB-SubCell"/>
</dbReference>
<keyword evidence="5" id="KW-0046">Antibiotic resistance</keyword>
<dbReference type="PROSITE" id="PS00211">
    <property type="entry name" value="ABC_TRANSPORTER_1"/>
    <property type="match status" value="1"/>
</dbReference>
<comment type="caution">
    <text evidence="7">The sequence shown here is derived from an EMBL/GenBank/DDBJ whole genome shotgun (WGS) entry which is preliminary data.</text>
</comment>
<keyword evidence="2" id="KW-0813">Transport</keyword>
<dbReference type="InterPro" id="IPR050763">
    <property type="entry name" value="ABC_transporter_ATP-binding"/>
</dbReference>
<keyword evidence="4 7" id="KW-0067">ATP-binding</keyword>
<reference evidence="7 8" key="1">
    <citation type="submission" date="2014-09" db="EMBL/GenBank/DDBJ databases">
        <title>High-quality draft genome sequence of Kocuria marina SO9-6, an actinobacterium isolated from a copper mine.</title>
        <authorList>
            <person name="Castro D.B."/>
            <person name="Pereira L.B."/>
            <person name="Silva M.V."/>
            <person name="Silva B.P."/>
            <person name="Zanardi B.R."/>
            <person name="Carlos C."/>
            <person name="Belgini D.R."/>
            <person name="Limache E.G."/>
            <person name="Lacerda G.V."/>
            <person name="Nery M.B."/>
            <person name="Gomes M.B."/>
            <person name="Souza S."/>
            <person name="Silva T.M."/>
            <person name="Rodrigues V.D."/>
            <person name="Paulino L.C."/>
            <person name="Vicentini R."/>
            <person name="Ferraz L.F."/>
            <person name="Ottoboni L.M."/>
        </authorList>
    </citation>
    <scope>NUCLEOTIDE SEQUENCE [LARGE SCALE GENOMIC DNA]</scope>
    <source>
        <strain evidence="7 8">SO9-6</strain>
    </source>
</reference>
<evidence type="ECO:0000313" key="8">
    <source>
        <dbReference type="Proteomes" id="UP000030664"/>
    </source>
</evidence>
<dbReference type="InterPro" id="IPR027417">
    <property type="entry name" value="P-loop_NTPase"/>
</dbReference>
<evidence type="ECO:0000256" key="2">
    <source>
        <dbReference type="ARBA" id="ARBA00022448"/>
    </source>
</evidence>
<dbReference type="PROSITE" id="PS50893">
    <property type="entry name" value="ABC_TRANSPORTER_2"/>
    <property type="match status" value="1"/>
</dbReference>
<name>A0A0B0DB13_9MICC</name>
<dbReference type="Proteomes" id="UP000030664">
    <property type="component" value="Unassembled WGS sequence"/>
</dbReference>
<dbReference type="eggNOG" id="COG1131">
    <property type="taxonomic scope" value="Bacteria"/>
</dbReference>
<dbReference type="GO" id="GO:0046677">
    <property type="term" value="P:response to antibiotic"/>
    <property type="evidence" value="ECO:0007669"/>
    <property type="project" value="UniProtKB-KW"/>
</dbReference>
<keyword evidence="3" id="KW-0547">Nucleotide-binding</keyword>
<dbReference type="AlphaFoldDB" id="A0A0B0DB13"/>